<proteinExistence type="predicted"/>
<dbReference type="Pfam" id="PF09898">
    <property type="entry name" value="DUF2125"/>
    <property type="match status" value="1"/>
</dbReference>
<dbReference type="EMBL" id="AMGO01000006">
    <property type="protein sequence ID" value="EKE45702.1"/>
    <property type="molecule type" value="Genomic_DNA"/>
</dbReference>
<comment type="caution">
    <text evidence="1">The sequence shown here is derived from an EMBL/GenBank/DDBJ whole genome shotgun (WGS) entry which is preliminary data.</text>
</comment>
<name>K2HGX5_9RHOB</name>
<reference evidence="1 2" key="1">
    <citation type="journal article" date="2012" name="J. Bacteriol.">
        <title>Draft Genome Sequence of Oceaniovalibus guishaninsula JLT2003T.</title>
        <authorList>
            <person name="Tang K."/>
            <person name="Liu K."/>
            <person name="Jiao N."/>
        </authorList>
    </citation>
    <scope>NUCLEOTIDE SEQUENCE [LARGE SCALE GENOMIC DNA]</scope>
    <source>
        <strain evidence="1 2">JLT2003</strain>
    </source>
</reference>
<evidence type="ECO:0000313" key="1">
    <source>
        <dbReference type="EMBL" id="EKE45702.1"/>
    </source>
</evidence>
<sequence>MRILFGLIVVAALTWSGLWVMGARLAKERLVGWFAEQQDQGRVARNDGIAVRGFPNRLDATVTAPELADPATGWGWSAPFVQIMTLSYRPNHVIVALPDRQNVGTPLGDVDVASERLRASAVFDLAPGFPLDRATLVGSDVALTLDATSVAMAEMRLAVDHLPDPGGSGAYRVGADLTQVTSRSGLDLPSIDEVRLDATLIYDTRWQSRGTTERPRLTRIEISDAGALWADAEIGAEGTLDIGPDGRPVGQIDLRVENWRMLLNMAEVAGLTPAATRARTEQALGFVEMLSGTEGVIEVPLIFEDGRIMAGPMTIGPAPRLERPLDTAQPVR</sequence>
<protein>
    <recommendedName>
        <fullName evidence="3">DUF2125 domain-containing protein</fullName>
    </recommendedName>
</protein>
<organism evidence="1 2">
    <name type="scientific">Oceaniovalibus guishaninsula JLT2003</name>
    <dbReference type="NCBI Taxonomy" id="1231392"/>
    <lineage>
        <taxon>Bacteria</taxon>
        <taxon>Pseudomonadati</taxon>
        <taxon>Pseudomonadota</taxon>
        <taxon>Alphaproteobacteria</taxon>
        <taxon>Rhodobacterales</taxon>
        <taxon>Roseobacteraceae</taxon>
        <taxon>Oceaniovalibus</taxon>
    </lineage>
</organism>
<evidence type="ECO:0008006" key="3">
    <source>
        <dbReference type="Google" id="ProtNLM"/>
    </source>
</evidence>
<keyword evidence="2" id="KW-1185">Reference proteome</keyword>
<dbReference type="STRING" id="1231392.OCGS_0319"/>
<dbReference type="eggNOG" id="COG4093">
    <property type="taxonomic scope" value="Bacteria"/>
</dbReference>
<gene>
    <name evidence="1" type="ORF">OCGS_0319</name>
</gene>
<dbReference type="OrthoDB" id="7625707at2"/>
<dbReference type="RefSeq" id="WP_007425472.1">
    <property type="nucleotide sequence ID" value="NZ_AMGO01000006.1"/>
</dbReference>
<evidence type="ECO:0000313" key="2">
    <source>
        <dbReference type="Proteomes" id="UP000006765"/>
    </source>
</evidence>
<dbReference type="InterPro" id="IPR018666">
    <property type="entry name" value="DUF2125"/>
</dbReference>
<dbReference type="AlphaFoldDB" id="K2HGX5"/>
<accession>K2HGX5</accession>
<dbReference type="Proteomes" id="UP000006765">
    <property type="component" value="Unassembled WGS sequence"/>
</dbReference>